<reference evidence="2 3" key="1">
    <citation type="journal article" date="2013" name="Genome Announc.">
        <title>Draft genome sequence of Serratia sp. strain ATCC 39006, a model bacterium for analysis of the biosynthesis and regulation of prodigiosin, a carbapenem, and gas vesicles.</title>
        <authorList>
            <person name="Fineran P.C."/>
            <person name="Iglesias Cans M.C."/>
            <person name="Ramsay J.P."/>
            <person name="Wilf N.M."/>
            <person name="Cossyleon D."/>
            <person name="McNeil M.B."/>
            <person name="Williamson N.R."/>
            <person name="Monson R.E."/>
            <person name="Becher S.A."/>
            <person name="Stanton J.A."/>
            <person name="Brugger K."/>
            <person name="Brown S.D."/>
            <person name="Salmond G.P."/>
        </authorList>
    </citation>
    <scope>NUCLEOTIDE SEQUENCE [LARGE SCALE GENOMIC DNA]</scope>
    <source>
        <strain evidence="2">ATCC 39006</strain>
        <strain evidence="3">ATCC 39006 / SC 11482</strain>
    </source>
</reference>
<reference evidence="2" key="2">
    <citation type="submission" date="2013-09" db="EMBL/GenBank/DDBJ databases">
        <authorList>
            <person name="Wang G."/>
            <person name="Yang Y."/>
            <person name="Su Y."/>
        </authorList>
    </citation>
    <scope>NUCLEOTIDE SEQUENCE</scope>
    <source>
        <strain evidence="2">ATCC 39006</strain>
    </source>
</reference>
<dbReference type="AlphaFoldDB" id="A0A2I5TA24"/>
<dbReference type="KEGG" id="sera:Ser39006_017210"/>
<organism evidence="2 3">
    <name type="scientific">Serratia sp. (strain ATCC 39006)</name>
    <name type="common">Prodigiosinella confusarubida</name>
    <dbReference type="NCBI Taxonomy" id="104623"/>
    <lineage>
        <taxon>Bacteria</taxon>
        <taxon>Pseudomonadati</taxon>
        <taxon>Pseudomonadota</taxon>
        <taxon>Gammaproteobacteria</taxon>
        <taxon>Enterobacterales</taxon>
        <taxon>Pectobacteriaceae</taxon>
        <taxon>Prodigiosinella</taxon>
    </lineage>
</organism>
<keyword evidence="2" id="KW-0456">Lyase</keyword>
<dbReference type="InterPro" id="IPR008772">
    <property type="entry name" value="Phosphonate_metab_PhnH"/>
</dbReference>
<evidence type="ECO:0000313" key="2">
    <source>
        <dbReference type="EMBL" id="AUH05715.1"/>
    </source>
</evidence>
<dbReference type="Proteomes" id="UP000017700">
    <property type="component" value="Chromosome"/>
</dbReference>
<dbReference type="STRING" id="104623.Ser39006_02044"/>
<dbReference type="Pfam" id="PF05845">
    <property type="entry name" value="PhnH"/>
    <property type="match status" value="1"/>
</dbReference>
<reference evidence="2" key="4">
    <citation type="submission" date="2017-11" db="EMBL/GenBank/DDBJ databases">
        <title>Complete genome sequence of Serratia sp. ATCC 39006.</title>
        <authorList>
            <person name="Hampton H.G."/>
            <person name="Jackson S.A."/>
            <person name="Jauregui R."/>
            <person name="Poulter G.T.M."/>
            <person name="Salmond G.P.C."/>
            <person name="Fineran P.C."/>
        </authorList>
    </citation>
    <scope>NUCLEOTIDE SEQUENCE</scope>
    <source>
        <strain evidence="2">ATCC 39006</strain>
    </source>
</reference>
<proteinExistence type="predicted"/>
<dbReference type="RefSeq" id="WP_021015310.1">
    <property type="nucleotide sequence ID" value="NZ_CP025084.1"/>
</dbReference>
<protein>
    <submittedName>
        <fullName evidence="2">Phosphonate C-P lyase system protein PhnH</fullName>
    </submittedName>
</protein>
<dbReference type="KEGG" id="serq:CWC46_17210"/>
<dbReference type="InterPro" id="IPR038058">
    <property type="entry name" value="PhnH-like_sp"/>
</dbReference>
<dbReference type="Proteomes" id="UP000233778">
    <property type="component" value="Chromosome"/>
</dbReference>
<keyword evidence="3" id="KW-1185">Reference proteome</keyword>
<accession>A0A2I5TA24</accession>
<name>A0A2I5TA24_SERS3</name>
<dbReference type="GO" id="GO:0019634">
    <property type="term" value="P:organic phosphonate metabolic process"/>
    <property type="evidence" value="ECO:0007669"/>
    <property type="project" value="InterPro"/>
</dbReference>
<sequence length="191" mass="20473">MTLLAGFTHPFGDAQYAFRRILKAMSEPGVIVSLLHSPRWGALSPAATAVLLTLVDRETPLWLDPALQDETLLTNLRFHTGALVTERAQADFALLLSVPQVSLAGFSAGDALAPEKSTSIIVEVPSLGGGLPLELSGPGMAEPRGVAPQLPESVLHYLRERPHPFPLGFDFIFTSGESLMALPRTTHVEVS</sequence>
<evidence type="ECO:0000313" key="3">
    <source>
        <dbReference type="Proteomes" id="UP000017700"/>
    </source>
</evidence>
<dbReference type="PIRSF" id="PIRSF020680">
    <property type="entry name" value="PhnH"/>
    <property type="match status" value="1"/>
</dbReference>
<dbReference type="GO" id="GO:0016829">
    <property type="term" value="F:lyase activity"/>
    <property type="evidence" value="ECO:0007669"/>
    <property type="project" value="UniProtKB-KW"/>
</dbReference>
<evidence type="ECO:0000313" key="4">
    <source>
        <dbReference type="Proteomes" id="UP000233778"/>
    </source>
</evidence>
<dbReference type="Gene3D" id="3.40.50.11310">
    <property type="entry name" value="Bacterial phosphonate metabolism protein PhnH"/>
    <property type="match status" value="1"/>
</dbReference>
<dbReference type="SUPFAM" id="SSF159709">
    <property type="entry name" value="PhnH-like"/>
    <property type="match status" value="1"/>
</dbReference>
<gene>
    <name evidence="2" type="primary">phnH</name>
    <name evidence="1" type="ORF">CWC46_17210</name>
    <name evidence="2" type="ORF">Ser39006_017210</name>
</gene>
<reference evidence="1 4" key="3">
    <citation type="submission" date="2017-11" db="EMBL/GenBank/DDBJ databases">
        <title>Complete genome sequence of Serratia sp. ATCC 39006 LacA.</title>
        <authorList>
            <person name="Hampton H.G."/>
            <person name="Jackson S.A."/>
            <person name="Jauregui R."/>
            <person name="Poulter G.T.M."/>
            <person name="Salmond G.P.C."/>
            <person name="Fineran P.C."/>
        </authorList>
    </citation>
    <scope>NUCLEOTIDE SEQUENCE [LARGE SCALE GENOMIC DNA]</scope>
    <source>
        <strain evidence="1 4">ATCC 39006</strain>
    </source>
</reference>
<evidence type="ECO:0000313" key="1">
    <source>
        <dbReference type="EMBL" id="AUH01394.1"/>
    </source>
</evidence>
<dbReference type="EMBL" id="CP025084">
    <property type="protein sequence ID" value="AUH05715.1"/>
    <property type="molecule type" value="Genomic_DNA"/>
</dbReference>
<dbReference type="OrthoDB" id="9814509at2"/>
<dbReference type="EMBL" id="CP025085">
    <property type="protein sequence ID" value="AUH01394.1"/>
    <property type="molecule type" value="Genomic_DNA"/>
</dbReference>
<dbReference type="NCBIfam" id="TIGR03292">
    <property type="entry name" value="PhnH_redo"/>
    <property type="match status" value="1"/>
</dbReference>